<dbReference type="Gene3D" id="3.30.1490.100">
    <property type="entry name" value="DNA polymerase, Y-family, little finger domain"/>
    <property type="match status" value="1"/>
</dbReference>
<comment type="caution">
    <text evidence="18">The sequence shown here is derived from an EMBL/GenBank/DDBJ whole genome shotgun (WGS) entry which is preliminary data.</text>
</comment>
<evidence type="ECO:0000256" key="7">
    <source>
        <dbReference type="ARBA" id="ARBA00022705"/>
    </source>
</evidence>
<evidence type="ECO:0000256" key="16">
    <source>
        <dbReference type="SAM" id="MobiDB-lite"/>
    </source>
</evidence>
<dbReference type="InterPro" id="IPR001126">
    <property type="entry name" value="UmuC"/>
</dbReference>
<feature type="active site" evidence="15">
    <location>
        <position position="121"/>
    </location>
</feature>
<keyword evidence="8 15" id="KW-0479">Metal-binding</keyword>
<evidence type="ECO:0000256" key="5">
    <source>
        <dbReference type="ARBA" id="ARBA00022679"/>
    </source>
</evidence>
<dbReference type="PANTHER" id="PTHR11076">
    <property type="entry name" value="DNA REPAIR POLYMERASE UMUC / TRANSFERASE FAMILY MEMBER"/>
    <property type="match status" value="1"/>
</dbReference>
<evidence type="ECO:0000313" key="18">
    <source>
        <dbReference type="EMBL" id="OGG06229.1"/>
    </source>
</evidence>
<feature type="domain" description="UmuC" evidence="17">
    <location>
        <begin position="4"/>
        <end position="201"/>
    </location>
</feature>
<feature type="region of interest" description="Disordered" evidence="16">
    <location>
        <begin position="365"/>
        <end position="388"/>
    </location>
</feature>
<dbReference type="GO" id="GO:0003684">
    <property type="term" value="F:damaged DNA binding"/>
    <property type="evidence" value="ECO:0007669"/>
    <property type="project" value="InterPro"/>
</dbReference>
<dbReference type="InterPro" id="IPR036775">
    <property type="entry name" value="DNA_pol_Y-fam_lit_finger_sf"/>
</dbReference>
<dbReference type="GO" id="GO:0003887">
    <property type="term" value="F:DNA-directed DNA polymerase activity"/>
    <property type="evidence" value="ECO:0007669"/>
    <property type="project" value="UniProtKB-UniRule"/>
</dbReference>
<organism evidence="18 19">
    <name type="scientific">Candidatus Gottesmanbacteria bacterium RIFCSPHIGHO2_01_FULL_40_15</name>
    <dbReference type="NCBI Taxonomy" id="1798376"/>
    <lineage>
        <taxon>Bacteria</taxon>
        <taxon>Candidatus Gottesmaniibacteriota</taxon>
    </lineage>
</organism>
<dbReference type="CDD" id="cd03586">
    <property type="entry name" value="PolY_Pol_IV_kappa"/>
    <property type="match status" value="1"/>
</dbReference>
<name>A0A1F5Z187_9BACT</name>
<protein>
    <recommendedName>
        <fullName evidence="15">DNA polymerase IV</fullName>
        <shortName evidence="15">Pol IV</shortName>
        <ecNumber evidence="15">2.7.7.7</ecNumber>
    </recommendedName>
</protein>
<keyword evidence="10 15" id="KW-0460">Magnesium</keyword>
<evidence type="ECO:0000256" key="2">
    <source>
        <dbReference type="ARBA" id="ARBA00010945"/>
    </source>
</evidence>
<comment type="subcellular location">
    <subcellularLocation>
        <location evidence="1 15">Cytoplasm</location>
    </subcellularLocation>
</comment>
<evidence type="ECO:0000256" key="12">
    <source>
        <dbReference type="ARBA" id="ARBA00023125"/>
    </source>
</evidence>
<feature type="site" description="Substrate discrimination" evidence="15">
    <location>
        <position position="13"/>
    </location>
</feature>
<dbReference type="InterPro" id="IPR043128">
    <property type="entry name" value="Rev_trsase/Diguanyl_cyclase"/>
</dbReference>
<dbReference type="EMBL" id="MFJF01000018">
    <property type="protein sequence ID" value="OGG06229.1"/>
    <property type="molecule type" value="Genomic_DNA"/>
</dbReference>
<feature type="binding site" evidence="15">
    <location>
        <position position="8"/>
    </location>
    <ligand>
        <name>Mg(2+)</name>
        <dbReference type="ChEBI" id="CHEBI:18420"/>
    </ligand>
</feature>
<keyword evidence="11 15" id="KW-0239">DNA-directed DNA polymerase</keyword>
<evidence type="ECO:0000256" key="14">
    <source>
        <dbReference type="ARBA" id="ARBA00049244"/>
    </source>
</evidence>
<dbReference type="Pfam" id="PF00817">
    <property type="entry name" value="IMS"/>
    <property type="match status" value="1"/>
</dbReference>
<evidence type="ECO:0000256" key="11">
    <source>
        <dbReference type="ARBA" id="ARBA00022932"/>
    </source>
</evidence>
<evidence type="ECO:0000256" key="15">
    <source>
        <dbReference type="HAMAP-Rule" id="MF_01113"/>
    </source>
</evidence>
<dbReference type="Proteomes" id="UP000177354">
    <property type="component" value="Unassembled WGS sequence"/>
</dbReference>
<comment type="catalytic activity">
    <reaction evidence="14 15">
        <text>DNA(n) + a 2'-deoxyribonucleoside 5'-triphosphate = DNA(n+1) + diphosphate</text>
        <dbReference type="Rhea" id="RHEA:22508"/>
        <dbReference type="Rhea" id="RHEA-COMP:17339"/>
        <dbReference type="Rhea" id="RHEA-COMP:17340"/>
        <dbReference type="ChEBI" id="CHEBI:33019"/>
        <dbReference type="ChEBI" id="CHEBI:61560"/>
        <dbReference type="ChEBI" id="CHEBI:173112"/>
        <dbReference type="EC" id="2.7.7.7"/>
    </reaction>
</comment>
<dbReference type="Gene3D" id="1.10.150.20">
    <property type="entry name" value="5' to 3' exonuclease, C-terminal subdomain"/>
    <property type="match status" value="1"/>
</dbReference>
<evidence type="ECO:0000256" key="9">
    <source>
        <dbReference type="ARBA" id="ARBA00022763"/>
    </source>
</evidence>
<dbReference type="GO" id="GO:0006261">
    <property type="term" value="P:DNA-templated DNA replication"/>
    <property type="evidence" value="ECO:0007669"/>
    <property type="project" value="UniProtKB-UniRule"/>
</dbReference>
<dbReference type="GO" id="GO:0005737">
    <property type="term" value="C:cytoplasm"/>
    <property type="evidence" value="ECO:0007669"/>
    <property type="project" value="UniProtKB-SubCell"/>
</dbReference>
<evidence type="ECO:0000313" key="19">
    <source>
        <dbReference type="Proteomes" id="UP000177354"/>
    </source>
</evidence>
<accession>A0A1F5Z187</accession>
<keyword evidence="4 15" id="KW-0963">Cytoplasm</keyword>
<keyword evidence="3 15" id="KW-0515">Mutator protein</keyword>
<dbReference type="NCBIfam" id="NF002677">
    <property type="entry name" value="PRK02406.1"/>
    <property type="match status" value="1"/>
</dbReference>
<comment type="function">
    <text evidence="15">Poorly processive, error-prone DNA polymerase involved in untargeted mutagenesis. Copies undamaged DNA at stalled replication forks, which arise in vivo from mismatched or misaligned primer ends. These misaligned primers can be extended by PolIV. Exhibits no 3'-5' exonuclease (proofreading) activity. May be involved in translesional synthesis, in conjunction with the beta clamp from PolIII.</text>
</comment>
<dbReference type="HAMAP" id="MF_01113">
    <property type="entry name" value="DNApol_IV"/>
    <property type="match status" value="1"/>
</dbReference>
<dbReference type="InterPro" id="IPR043502">
    <property type="entry name" value="DNA/RNA_pol_sf"/>
</dbReference>
<dbReference type="PROSITE" id="PS50173">
    <property type="entry name" value="UMUC"/>
    <property type="match status" value="1"/>
</dbReference>
<keyword evidence="12 15" id="KW-0238">DNA-binding</keyword>
<dbReference type="InterPro" id="IPR050116">
    <property type="entry name" value="DNA_polymerase-Y"/>
</dbReference>
<keyword evidence="7 15" id="KW-0235">DNA replication</keyword>
<dbReference type="AlphaFoldDB" id="A0A1F5Z187"/>
<dbReference type="InterPro" id="IPR053848">
    <property type="entry name" value="IMS_HHH_1"/>
</dbReference>
<dbReference type="PANTHER" id="PTHR11076:SF33">
    <property type="entry name" value="DNA POLYMERASE KAPPA"/>
    <property type="match status" value="1"/>
</dbReference>
<dbReference type="SUPFAM" id="SSF56672">
    <property type="entry name" value="DNA/RNA polymerases"/>
    <property type="match status" value="1"/>
</dbReference>
<keyword evidence="5 15" id="KW-0808">Transferase</keyword>
<proteinExistence type="inferred from homology"/>
<evidence type="ECO:0000256" key="13">
    <source>
        <dbReference type="ARBA" id="ARBA00023204"/>
    </source>
</evidence>
<comment type="similarity">
    <text evidence="2 15">Belongs to the DNA polymerase type-Y family.</text>
</comment>
<feature type="compositionally biased region" description="Polar residues" evidence="16">
    <location>
        <begin position="379"/>
        <end position="388"/>
    </location>
</feature>
<evidence type="ECO:0000256" key="3">
    <source>
        <dbReference type="ARBA" id="ARBA00022457"/>
    </source>
</evidence>
<dbReference type="Pfam" id="PF11799">
    <property type="entry name" value="IMS_C"/>
    <property type="match status" value="1"/>
</dbReference>
<dbReference type="Gene3D" id="3.30.70.270">
    <property type="match status" value="1"/>
</dbReference>
<comment type="subunit">
    <text evidence="15">Monomer.</text>
</comment>
<evidence type="ECO:0000256" key="1">
    <source>
        <dbReference type="ARBA" id="ARBA00004496"/>
    </source>
</evidence>
<keyword evidence="9 15" id="KW-0227">DNA damage</keyword>
<evidence type="ECO:0000256" key="8">
    <source>
        <dbReference type="ARBA" id="ARBA00022723"/>
    </source>
</evidence>
<dbReference type="EC" id="2.7.7.7" evidence="15"/>
<dbReference type="Pfam" id="PF21999">
    <property type="entry name" value="IMS_HHH_1"/>
    <property type="match status" value="1"/>
</dbReference>
<evidence type="ECO:0000256" key="6">
    <source>
        <dbReference type="ARBA" id="ARBA00022695"/>
    </source>
</evidence>
<feature type="compositionally biased region" description="Basic and acidic residues" evidence="16">
    <location>
        <begin position="365"/>
        <end position="378"/>
    </location>
</feature>
<dbReference type="GO" id="GO:0006281">
    <property type="term" value="P:DNA repair"/>
    <property type="evidence" value="ECO:0007669"/>
    <property type="project" value="UniProtKB-UniRule"/>
</dbReference>
<dbReference type="GO" id="GO:0042276">
    <property type="term" value="P:error-prone translesion synthesis"/>
    <property type="evidence" value="ECO:0007669"/>
    <property type="project" value="TreeGrafter"/>
</dbReference>
<evidence type="ECO:0000256" key="10">
    <source>
        <dbReference type="ARBA" id="ARBA00022842"/>
    </source>
</evidence>
<reference evidence="18 19" key="1">
    <citation type="journal article" date="2016" name="Nat. Commun.">
        <title>Thousands of microbial genomes shed light on interconnected biogeochemical processes in an aquifer system.</title>
        <authorList>
            <person name="Anantharaman K."/>
            <person name="Brown C.T."/>
            <person name="Hug L.A."/>
            <person name="Sharon I."/>
            <person name="Castelle C.J."/>
            <person name="Probst A.J."/>
            <person name="Thomas B.C."/>
            <person name="Singh A."/>
            <person name="Wilkins M.J."/>
            <person name="Karaoz U."/>
            <person name="Brodie E.L."/>
            <person name="Williams K.H."/>
            <person name="Hubbard S.S."/>
            <person name="Banfield J.F."/>
        </authorList>
    </citation>
    <scope>NUCLEOTIDE SEQUENCE [LARGE SCALE GENOMIC DNA]</scope>
</reference>
<dbReference type="InterPro" id="IPR017961">
    <property type="entry name" value="DNA_pol_Y-fam_little_finger"/>
</dbReference>
<evidence type="ECO:0000256" key="4">
    <source>
        <dbReference type="ARBA" id="ARBA00022490"/>
    </source>
</evidence>
<keyword evidence="6 15" id="KW-0548">Nucleotidyltransferase</keyword>
<gene>
    <name evidence="15" type="primary">dinB</name>
    <name evidence="18" type="ORF">A2777_06525</name>
</gene>
<dbReference type="InterPro" id="IPR022880">
    <property type="entry name" value="DNApol_IV"/>
</dbReference>
<keyword evidence="13 15" id="KW-0234">DNA repair</keyword>
<sequence>MKIIAHLDMDSFYASIEERDNPQYQGLPVAVGALPNGGSGRGVVSTANYKAREYGIFSAMPISVAWRLSEEAGRQGRPRAIFLPVDMKRYAENSKRVMEIVRQVMEKEVKSAIIEQTSIDEAYLDLSFTGSYEKAESLAEKIKKDIREKEKLTCSVGIGQNKLIAKLASAKNKPDGLTAVTLSQISGFMDSIGLRDIPGIGPKTEEKLNKKGIMSISGLLKLTKDELVGMFGKWGEDIYDKARGIDESELETGRETKSISEQETFGKDTLSGLFLIEKLRKLVKEVHIRMILENIKTFKTVTITVRFFDFETKNKAHTIEMASDDRDLLEREALKLFLPFLDKRGNPKLKPLRLIGVGIENFNRKNDNNKESGKERSGQTDLFDNNQI</sequence>
<dbReference type="SUPFAM" id="SSF100879">
    <property type="entry name" value="Lesion bypass DNA polymerase (Y-family), little finger domain"/>
    <property type="match status" value="1"/>
</dbReference>
<dbReference type="GO" id="GO:0000287">
    <property type="term" value="F:magnesium ion binding"/>
    <property type="evidence" value="ECO:0007669"/>
    <property type="project" value="UniProtKB-UniRule"/>
</dbReference>
<dbReference type="Gene3D" id="3.40.1170.60">
    <property type="match status" value="1"/>
</dbReference>
<feature type="binding site" evidence="15">
    <location>
        <position position="120"/>
    </location>
    <ligand>
        <name>Mg(2+)</name>
        <dbReference type="ChEBI" id="CHEBI:18420"/>
    </ligand>
</feature>
<comment type="cofactor">
    <cofactor evidence="15">
        <name>Mg(2+)</name>
        <dbReference type="ChEBI" id="CHEBI:18420"/>
    </cofactor>
    <text evidence="15">Binds 2 magnesium ions per subunit.</text>
</comment>
<evidence type="ECO:0000259" key="17">
    <source>
        <dbReference type="PROSITE" id="PS50173"/>
    </source>
</evidence>